<dbReference type="InterPro" id="IPR010982">
    <property type="entry name" value="Lambda_DNA-bd_dom_sf"/>
</dbReference>
<evidence type="ECO:0000313" key="3">
    <source>
        <dbReference type="Proteomes" id="UP000422837"/>
    </source>
</evidence>
<dbReference type="SMART" id="SM00530">
    <property type="entry name" value="HTH_XRE"/>
    <property type="match status" value="1"/>
</dbReference>
<reference evidence="2 3" key="1">
    <citation type="submission" date="2019-11" db="EMBL/GenBank/DDBJ databases">
        <title>Detection and genome characteristic of a blood enterococcus casselifavus isolate from Zhengzhou,china.</title>
        <authorList>
            <person name="Wen P."/>
        </authorList>
    </citation>
    <scope>NUCLEOTIDE SEQUENCE [LARGE SCALE GENOMIC DNA]</scope>
    <source>
        <strain evidence="2 3">EC291</strain>
    </source>
</reference>
<dbReference type="AlphaFoldDB" id="A0ABD6YZF9"/>
<dbReference type="EMBL" id="CP046123">
    <property type="protein sequence ID" value="QGN29144.1"/>
    <property type="molecule type" value="Genomic_DNA"/>
</dbReference>
<dbReference type="Proteomes" id="UP000422837">
    <property type="component" value="Chromosome"/>
</dbReference>
<proteinExistence type="predicted"/>
<organism evidence="2 3">
    <name type="scientific">Enterococcus casseliflavus</name>
    <name type="common">Enterococcus flavescens</name>
    <dbReference type="NCBI Taxonomy" id="37734"/>
    <lineage>
        <taxon>Bacteria</taxon>
        <taxon>Bacillati</taxon>
        <taxon>Bacillota</taxon>
        <taxon>Bacilli</taxon>
        <taxon>Lactobacillales</taxon>
        <taxon>Enterococcaceae</taxon>
        <taxon>Enterococcus</taxon>
    </lineage>
</organism>
<sequence length="65" mass="7216">MFYDSVKKAAEAKGVSIRKTEIDLDFSNGSISKWNKSVPSVDKLLKVADYLEIPISDLLSKKQAV</sequence>
<dbReference type="SUPFAM" id="SSF47413">
    <property type="entry name" value="lambda repressor-like DNA-binding domains"/>
    <property type="match status" value="1"/>
</dbReference>
<dbReference type="Gene3D" id="1.10.260.40">
    <property type="entry name" value="lambda repressor-like DNA-binding domains"/>
    <property type="match status" value="1"/>
</dbReference>
<dbReference type="PROSITE" id="PS50943">
    <property type="entry name" value="HTH_CROC1"/>
    <property type="match status" value="1"/>
</dbReference>
<protein>
    <submittedName>
        <fullName evidence="2">XRE family transcriptional regulator</fullName>
    </submittedName>
</protein>
<name>A0ABD6YZF9_ENTCA</name>
<feature type="domain" description="HTH cro/C1-type" evidence="1">
    <location>
        <begin position="6"/>
        <end position="58"/>
    </location>
</feature>
<accession>A0ABD6YZF9</accession>
<evidence type="ECO:0000313" key="2">
    <source>
        <dbReference type="EMBL" id="QGN29144.1"/>
    </source>
</evidence>
<dbReference type="InterPro" id="IPR001387">
    <property type="entry name" value="Cro/C1-type_HTH"/>
</dbReference>
<evidence type="ECO:0000259" key="1">
    <source>
        <dbReference type="PROSITE" id="PS50943"/>
    </source>
</evidence>
<gene>
    <name evidence="2" type="ORF">GFU50_06360</name>
</gene>